<protein>
    <submittedName>
        <fullName evidence="15">Cytochrome b</fullName>
    </submittedName>
</protein>
<name>A0A4Q2UC63_9HYPH</name>
<comment type="cofactor">
    <cofactor evidence="1">
        <name>heme b</name>
        <dbReference type="ChEBI" id="CHEBI:60344"/>
    </cofactor>
</comment>
<keyword evidence="4" id="KW-1003">Cell membrane</keyword>
<dbReference type="Proteomes" id="UP000290759">
    <property type="component" value="Unassembled WGS sequence"/>
</dbReference>
<feature type="transmembrane region" description="Helical" evidence="13">
    <location>
        <begin position="156"/>
        <end position="178"/>
    </location>
</feature>
<keyword evidence="5" id="KW-0349">Heme</keyword>
<dbReference type="InterPro" id="IPR052168">
    <property type="entry name" value="Cytochrome_b561_oxidase"/>
</dbReference>
<evidence type="ECO:0000256" key="11">
    <source>
        <dbReference type="ARBA" id="ARBA00023136"/>
    </source>
</evidence>
<comment type="subcellular location">
    <subcellularLocation>
        <location evidence="2">Cell membrane</location>
        <topology evidence="2">Multi-pass membrane protein</topology>
    </subcellularLocation>
</comment>
<feature type="transmembrane region" description="Helical" evidence="13">
    <location>
        <begin position="25"/>
        <end position="46"/>
    </location>
</feature>
<comment type="caution">
    <text evidence="15">The sequence shown here is derived from an EMBL/GenBank/DDBJ whole genome shotgun (WGS) entry which is preliminary data.</text>
</comment>
<evidence type="ECO:0000256" key="6">
    <source>
        <dbReference type="ARBA" id="ARBA00022692"/>
    </source>
</evidence>
<dbReference type="AlphaFoldDB" id="A0A4Q2UC63"/>
<evidence type="ECO:0000256" key="10">
    <source>
        <dbReference type="ARBA" id="ARBA00023004"/>
    </source>
</evidence>
<feature type="transmembrane region" description="Helical" evidence="13">
    <location>
        <begin position="94"/>
        <end position="112"/>
    </location>
</feature>
<dbReference type="GO" id="GO:0046872">
    <property type="term" value="F:metal ion binding"/>
    <property type="evidence" value="ECO:0007669"/>
    <property type="project" value="UniProtKB-KW"/>
</dbReference>
<evidence type="ECO:0000256" key="8">
    <source>
        <dbReference type="ARBA" id="ARBA00022982"/>
    </source>
</evidence>
<sequence>MTTLDLPAAPRAADRLPHYDRVQRAFHWSMAAVIIAAMLIGLYCAYQPPGQATRRFLLEWHKSLGMTALVLVVLRIAYRVAVAAPPYAERMSRLNHAAAAGAHLGLYALMLLMPLTGYWNSAAGGYSLPFFWLFQWPRVLPIDKASSRVGEELHLWGAWAIYAVVGVHVAAVAWHHLVKRDSVLSRMLPGIR</sequence>
<evidence type="ECO:0000256" key="1">
    <source>
        <dbReference type="ARBA" id="ARBA00001970"/>
    </source>
</evidence>
<dbReference type="Gene3D" id="1.20.950.20">
    <property type="entry name" value="Transmembrane di-heme cytochromes, Chain C"/>
    <property type="match status" value="1"/>
</dbReference>
<evidence type="ECO:0000256" key="13">
    <source>
        <dbReference type="SAM" id="Phobius"/>
    </source>
</evidence>
<feature type="domain" description="Cytochrome b561 bacterial/Ni-hydrogenase" evidence="14">
    <location>
        <begin position="18"/>
        <end position="190"/>
    </location>
</feature>
<dbReference type="GO" id="GO:0009055">
    <property type="term" value="F:electron transfer activity"/>
    <property type="evidence" value="ECO:0007669"/>
    <property type="project" value="InterPro"/>
</dbReference>
<dbReference type="OrthoDB" id="1247465at2"/>
<evidence type="ECO:0000256" key="5">
    <source>
        <dbReference type="ARBA" id="ARBA00022617"/>
    </source>
</evidence>
<dbReference type="InterPro" id="IPR016174">
    <property type="entry name" value="Di-haem_cyt_TM"/>
</dbReference>
<evidence type="ECO:0000313" key="15">
    <source>
        <dbReference type="EMBL" id="RYC32757.1"/>
    </source>
</evidence>
<dbReference type="SUPFAM" id="SSF81342">
    <property type="entry name" value="Transmembrane di-heme cytochromes"/>
    <property type="match status" value="1"/>
</dbReference>
<evidence type="ECO:0000256" key="7">
    <source>
        <dbReference type="ARBA" id="ARBA00022723"/>
    </source>
</evidence>
<accession>A0A4Q2UC63</accession>
<dbReference type="Pfam" id="PF01292">
    <property type="entry name" value="Ni_hydr_CYTB"/>
    <property type="match status" value="1"/>
</dbReference>
<organism evidence="15 16">
    <name type="scientific">Lichenibacterium minor</name>
    <dbReference type="NCBI Taxonomy" id="2316528"/>
    <lineage>
        <taxon>Bacteria</taxon>
        <taxon>Pseudomonadati</taxon>
        <taxon>Pseudomonadota</taxon>
        <taxon>Alphaproteobacteria</taxon>
        <taxon>Hyphomicrobiales</taxon>
        <taxon>Lichenihabitantaceae</taxon>
        <taxon>Lichenibacterium</taxon>
    </lineage>
</organism>
<keyword evidence="7" id="KW-0479">Metal-binding</keyword>
<dbReference type="GO" id="GO:0022904">
    <property type="term" value="P:respiratory electron transport chain"/>
    <property type="evidence" value="ECO:0007669"/>
    <property type="project" value="InterPro"/>
</dbReference>
<dbReference type="InterPro" id="IPR011577">
    <property type="entry name" value="Cyt_b561_bac/Ni-Hgenase"/>
</dbReference>
<dbReference type="GO" id="GO:0005886">
    <property type="term" value="C:plasma membrane"/>
    <property type="evidence" value="ECO:0007669"/>
    <property type="project" value="UniProtKB-SubCell"/>
</dbReference>
<evidence type="ECO:0000256" key="3">
    <source>
        <dbReference type="ARBA" id="ARBA00022448"/>
    </source>
</evidence>
<keyword evidence="3" id="KW-0813">Transport</keyword>
<evidence type="ECO:0000256" key="12">
    <source>
        <dbReference type="ARBA" id="ARBA00037975"/>
    </source>
</evidence>
<dbReference type="GO" id="GO:0020037">
    <property type="term" value="F:heme binding"/>
    <property type="evidence" value="ECO:0007669"/>
    <property type="project" value="TreeGrafter"/>
</dbReference>
<evidence type="ECO:0000256" key="9">
    <source>
        <dbReference type="ARBA" id="ARBA00022989"/>
    </source>
</evidence>
<evidence type="ECO:0000259" key="14">
    <source>
        <dbReference type="Pfam" id="PF01292"/>
    </source>
</evidence>
<keyword evidence="11 13" id="KW-0472">Membrane</keyword>
<keyword evidence="16" id="KW-1185">Reference proteome</keyword>
<keyword evidence="10" id="KW-0408">Iron</keyword>
<dbReference type="PANTHER" id="PTHR30529">
    <property type="entry name" value="CYTOCHROME B561"/>
    <property type="match status" value="1"/>
</dbReference>
<gene>
    <name evidence="15" type="ORF">D3273_06640</name>
</gene>
<proteinExistence type="inferred from homology"/>
<evidence type="ECO:0000256" key="2">
    <source>
        <dbReference type="ARBA" id="ARBA00004651"/>
    </source>
</evidence>
<reference evidence="15 16" key="2">
    <citation type="submission" date="2019-02" db="EMBL/GenBank/DDBJ databases">
        <title>'Lichenibacterium ramalinii' gen. nov. sp. nov., 'Lichenibacterium minor' gen. nov. sp. nov.</title>
        <authorList>
            <person name="Pankratov T."/>
        </authorList>
    </citation>
    <scope>NUCLEOTIDE SEQUENCE [LARGE SCALE GENOMIC DNA]</scope>
    <source>
        <strain evidence="15 16">RmlP026</strain>
    </source>
</reference>
<keyword evidence="8" id="KW-0249">Electron transport</keyword>
<dbReference type="RefSeq" id="WP_129224757.1">
    <property type="nucleotide sequence ID" value="NZ_QYBB01000005.1"/>
</dbReference>
<dbReference type="PANTHER" id="PTHR30529:SF1">
    <property type="entry name" value="CYTOCHROME B561 HOMOLOG 2"/>
    <property type="match status" value="1"/>
</dbReference>
<evidence type="ECO:0000256" key="4">
    <source>
        <dbReference type="ARBA" id="ARBA00022475"/>
    </source>
</evidence>
<keyword evidence="6 13" id="KW-0812">Transmembrane</keyword>
<keyword evidence="9 13" id="KW-1133">Transmembrane helix</keyword>
<reference evidence="15 16" key="1">
    <citation type="submission" date="2018-12" db="EMBL/GenBank/DDBJ databases">
        <authorList>
            <person name="Grouzdev D.S."/>
            <person name="Krutkina M.S."/>
        </authorList>
    </citation>
    <scope>NUCLEOTIDE SEQUENCE [LARGE SCALE GENOMIC DNA]</scope>
    <source>
        <strain evidence="15 16">RmlP026</strain>
    </source>
</reference>
<comment type="similarity">
    <text evidence="12">Belongs to the cytochrome b561 family.</text>
</comment>
<dbReference type="EMBL" id="QYBB01000005">
    <property type="protein sequence ID" value="RYC32757.1"/>
    <property type="molecule type" value="Genomic_DNA"/>
</dbReference>
<evidence type="ECO:0000313" key="16">
    <source>
        <dbReference type="Proteomes" id="UP000290759"/>
    </source>
</evidence>